<organism evidence="3 4">
    <name type="scientific">Methylocucumis oryzae</name>
    <dbReference type="NCBI Taxonomy" id="1632867"/>
    <lineage>
        <taxon>Bacteria</taxon>
        <taxon>Pseudomonadati</taxon>
        <taxon>Pseudomonadota</taxon>
        <taxon>Gammaproteobacteria</taxon>
        <taxon>Methylococcales</taxon>
        <taxon>Methylococcaceae</taxon>
        <taxon>Methylocucumis</taxon>
    </lineage>
</organism>
<dbReference type="Proteomes" id="UP000033684">
    <property type="component" value="Unassembled WGS sequence"/>
</dbReference>
<feature type="signal peptide" evidence="1">
    <location>
        <begin position="1"/>
        <end position="20"/>
    </location>
</feature>
<comment type="caution">
    <text evidence="3">The sequence shown here is derived from an EMBL/GenBank/DDBJ whole genome shotgun (WGS) entry which is preliminary data.</text>
</comment>
<evidence type="ECO:0000259" key="2">
    <source>
        <dbReference type="Pfam" id="PF07603"/>
    </source>
</evidence>
<proteinExistence type="predicted"/>
<evidence type="ECO:0000313" key="4">
    <source>
        <dbReference type="Proteomes" id="UP000033684"/>
    </source>
</evidence>
<dbReference type="PANTHER" id="PTHR35812">
    <property type="entry name" value="LIPOPROTEIN"/>
    <property type="match status" value="1"/>
</dbReference>
<dbReference type="PATRIC" id="fig|1632867.3.peg.4251"/>
<dbReference type="EMBL" id="LAJX01000040">
    <property type="protein sequence ID" value="KJV07400.1"/>
    <property type="molecule type" value="Genomic_DNA"/>
</dbReference>
<dbReference type="AlphaFoldDB" id="A0A0F3IKY5"/>
<evidence type="ECO:0000256" key="1">
    <source>
        <dbReference type="SAM" id="SignalP"/>
    </source>
</evidence>
<dbReference type="RefSeq" id="WP_045778366.1">
    <property type="nucleotide sequence ID" value="NZ_LAJX01000040.1"/>
</dbReference>
<name>A0A0F3IKY5_9GAMM</name>
<dbReference type="PANTHER" id="PTHR35812:SF1">
    <property type="entry name" value="LIPOPROTEIN"/>
    <property type="match status" value="1"/>
</dbReference>
<feature type="chain" id="PRO_5002462231" description="Lcl C-terminal domain-containing protein" evidence="1">
    <location>
        <begin position="21"/>
        <end position="176"/>
    </location>
</feature>
<dbReference type="Pfam" id="PF07603">
    <property type="entry name" value="Lcl_C"/>
    <property type="match status" value="1"/>
</dbReference>
<reference evidence="3 4" key="2">
    <citation type="journal article" date="2016" name="Microb. Ecol.">
        <title>Genome Characteristics of a Novel Type I Methanotroph (Sn10-6) Isolated from a Flooded Indian Rice Field.</title>
        <authorList>
            <person name="Rahalkar M.C."/>
            <person name="Pandit P.S."/>
            <person name="Dhakephalkar P.K."/>
            <person name="Pore S."/>
            <person name="Arora P."/>
            <person name="Kapse N."/>
        </authorList>
    </citation>
    <scope>NUCLEOTIDE SEQUENCE [LARGE SCALE GENOMIC DNA]</scope>
    <source>
        <strain evidence="3 4">Sn10-6</strain>
    </source>
</reference>
<gene>
    <name evidence="3" type="ORF">VZ94_04775</name>
</gene>
<accession>A0A0F3IKY5</accession>
<dbReference type="InterPro" id="IPR011460">
    <property type="entry name" value="Lcl_C"/>
</dbReference>
<sequence>MNYNYFSLIALLLFNQTVIAQTCSPDTIPSTAPTTRYFVNSKGTVLDKKTGLMWKQCSEGLSGAQCLGAPIAFTWQGALLRAQAVNASGFAGYKDWRLPNIKELNSITEYQCESPAVNTSVFPNTQYDSSYYWSSTQNDINDVWVVKFEVGRVDTVYSKTYLPENIPGYVRLVRGR</sequence>
<keyword evidence="4" id="KW-1185">Reference proteome</keyword>
<evidence type="ECO:0000313" key="3">
    <source>
        <dbReference type="EMBL" id="KJV07400.1"/>
    </source>
</evidence>
<protein>
    <recommendedName>
        <fullName evidence="2">Lcl C-terminal domain-containing protein</fullName>
    </recommendedName>
</protein>
<dbReference type="OrthoDB" id="9793251at2"/>
<feature type="domain" description="Lcl C-terminal" evidence="2">
    <location>
        <begin position="43"/>
        <end position="174"/>
    </location>
</feature>
<reference evidence="4" key="1">
    <citation type="submission" date="2015-03" db="EMBL/GenBank/DDBJ databases">
        <title>Draft genome sequence of a novel methanotroph (Sn10-6) isolated from flooded ricefield rhizosphere in India.</title>
        <authorList>
            <person name="Pandit P.S."/>
            <person name="Pore S.D."/>
            <person name="Arora P."/>
            <person name="Kapse N.G."/>
            <person name="Dhakephalkar P.K."/>
            <person name="Rahalkar M.C."/>
        </authorList>
    </citation>
    <scope>NUCLEOTIDE SEQUENCE [LARGE SCALE GENOMIC DNA]</scope>
    <source>
        <strain evidence="4">Sn10-6</strain>
    </source>
</reference>
<keyword evidence="1" id="KW-0732">Signal</keyword>